<dbReference type="GeneID" id="54974161"/>
<dbReference type="SUPFAM" id="SSF56672">
    <property type="entry name" value="DNA/RNA polymerases"/>
    <property type="match status" value="1"/>
</dbReference>
<comment type="catalytic activity">
    <reaction evidence="7">
        <text>RNA(n) + a ribonucleoside 5'-triphosphate = RNA(n+1) + diphosphate</text>
        <dbReference type="Rhea" id="RHEA:21248"/>
        <dbReference type="Rhea" id="RHEA-COMP:14527"/>
        <dbReference type="Rhea" id="RHEA-COMP:17342"/>
        <dbReference type="ChEBI" id="CHEBI:33019"/>
        <dbReference type="ChEBI" id="CHEBI:61557"/>
        <dbReference type="ChEBI" id="CHEBI:140395"/>
        <dbReference type="EC" id="2.7.7.6"/>
    </reaction>
</comment>
<keyword evidence="3" id="KW-0240">DNA-directed RNA polymerase</keyword>
<evidence type="ECO:0000256" key="5">
    <source>
        <dbReference type="ARBA" id="ARBA00022695"/>
    </source>
</evidence>
<keyword evidence="10" id="KW-1185">Reference proteome</keyword>
<sequence length="676" mass="76412">MNKFISEIIKNELVDDNASEVASLKRAAIERITSREVSAHMFAQWINELPVLWDGCYHVAIKDDFGGWTTKEQRFNDAFWLISLSLLSEFKAVNSRNIGGAISAWSQDPENCVTKFDEEAAELVGEHFIYGLQARGWIEQQPKQYMETIAGNAIAVNKFPMTELFSQVYENCKRDLVERAHMHCQPLRFMPQPWTDNFTGIGADANLQLVKGYQKSHISKHVLDAANRAQSVAFEVHPDIKELALTVCDNELDFKVLLGYNTPEKAEKWKGIFKQWQEIARLQVDVPYYFPVTYDFRGRMYYRSGIVSPQASDVCKAAFVFHKGYPLGKTGFMALCVALASALGAKESIKMKYAMVASHIDSMAPYRNDFEAFCKRFTKADKCQAYLLMREVFRALEWKKEHGTFETFKSNVVCHQDGTCSGLQHISIITRDAQSASTVNVCKATNEDKPNDVYGIVGAYADVSRDIAKNPVMLGGYGASDDTIKDKVRAAMQAAYTEQAFERICEGMEVKAPALRKYTNAVQNRCKNAVDSGAVGFTWLTLDGFEVEQQYIDNSANVFRGKIYSAHLGNRFEKRLDARKMVTATSPNLIHSNDGCHLRLAVNTARMDIALVHDSYGVHPCNYFAFNKVLRVSMYELYKEHDLLGDFTSRNNMPAMRFLDKGLNIEDIKEAVNMFG</sequence>
<dbReference type="EC" id="2.7.7.6" evidence="2"/>
<evidence type="ECO:0000256" key="2">
    <source>
        <dbReference type="ARBA" id="ARBA00012418"/>
    </source>
</evidence>
<dbReference type="PANTHER" id="PTHR10102">
    <property type="entry name" value="DNA-DIRECTED RNA POLYMERASE, MITOCHONDRIAL"/>
    <property type="match status" value="1"/>
</dbReference>
<feature type="domain" description="DNA-directed RNA polymerase C-terminal" evidence="8">
    <location>
        <begin position="326"/>
        <end position="458"/>
    </location>
</feature>
<evidence type="ECO:0000256" key="1">
    <source>
        <dbReference type="ARBA" id="ARBA00009493"/>
    </source>
</evidence>
<dbReference type="GO" id="GO:0003677">
    <property type="term" value="F:DNA binding"/>
    <property type="evidence" value="ECO:0007669"/>
    <property type="project" value="InterPro"/>
</dbReference>
<evidence type="ECO:0000256" key="3">
    <source>
        <dbReference type="ARBA" id="ARBA00022478"/>
    </source>
</evidence>
<protein>
    <recommendedName>
        <fullName evidence="2">DNA-directed RNA polymerase</fullName>
        <ecNumber evidence="2">2.7.7.6</ecNumber>
    </recommendedName>
</protein>
<dbReference type="Gene3D" id="3.30.70.370">
    <property type="match status" value="1"/>
</dbReference>
<dbReference type="Pfam" id="PF00940">
    <property type="entry name" value="RNA_pol"/>
    <property type="match status" value="2"/>
</dbReference>
<dbReference type="InterPro" id="IPR002092">
    <property type="entry name" value="DNA-dir_Rpol_phage-type"/>
</dbReference>
<dbReference type="Proteomes" id="UP000225149">
    <property type="component" value="Segment"/>
</dbReference>
<dbReference type="PANTHER" id="PTHR10102:SF0">
    <property type="entry name" value="DNA-DIRECTED RNA POLYMERASE, MITOCHONDRIAL"/>
    <property type="match status" value="1"/>
</dbReference>
<evidence type="ECO:0000256" key="7">
    <source>
        <dbReference type="ARBA" id="ARBA00048552"/>
    </source>
</evidence>
<dbReference type="RefSeq" id="YP_009784166.1">
    <property type="nucleotide sequence ID" value="NC_047741.1"/>
</dbReference>
<evidence type="ECO:0000256" key="6">
    <source>
        <dbReference type="ARBA" id="ARBA00023163"/>
    </source>
</evidence>
<dbReference type="GO" id="GO:0003899">
    <property type="term" value="F:DNA-directed RNA polymerase activity"/>
    <property type="evidence" value="ECO:0007669"/>
    <property type="project" value="UniProtKB-EC"/>
</dbReference>
<evidence type="ECO:0000259" key="8">
    <source>
        <dbReference type="Pfam" id="PF00940"/>
    </source>
</evidence>
<evidence type="ECO:0000313" key="9">
    <source>
        <dbReference type="EMBL" id="APD18140.1"/>
    </source>
</evidence>
<dbReference type="GO" id="GO:0006351">
    <property type="term" value="P:DNA-templated transcription"/>
    <property type="evidence" value="ECO:0007669"/>
    <property type="project" value="InterPro"/>
</dbReference>
<keyword evidence="5 9" id="KW-0548">Nucleotidyltransferase</keyword>
<comment type="similarity">
    <text evidence="1">Belongs to the phage and mitochondrial RNA polymerase family.</text>
</comment>
<name>A0A240EWU9_9CAUD</name>
<keyword evidence="4 9" id="KW-0808">Transferase</keyword>
<accession>A0A240EWU9</accession>
<dbReference type="GO" id="GO:0000428">
    <property type="term" value="C:DNA-directed RNA polymerase complex"/>
    <property type="evidence" value="ECO:0007669"/>
    <property type="project" value="UniProtKB-KW"/>
</dbReference>
<dbReference type="KEGG" id="vg:54974161"/>
<dbReference type="EMBL" id="KY065149">
    <property type="protein sequence ID" value="APD18140.1"/>
    <property type="molecule type" value="Genomic_DNA"/>
</dbReference>
<dbReference type="InterPro" id="IPR043502">
    <property type="entry name" value="DNA/RNA_pol_sf"/>
</dbReference>
<evidence type="ECO:0000256" key="4">
    <source>
        <dbReference type="ARBA" id="ARBA00022679"/>
    </source>
</evidence>
<reference evidence="9 10" key="1">
    <citation type="journal article" date="2017" name="PLoS ONE">
        <title>Environmental bacteriophages active on biofilms and planktonic forms of toxigenic Vibrio cholerae: Potential relevance in cholera epidemiology.</title>
        <authorList>
            <person name="Naser I.B."/>
            <person name="Hoque M.M."/>
            <person name="Abdullah A."/>
            <person name="Bari S.M.N."/>
            <person name="Ghosh A.N."/>
            <person name="Faruque S.M."/>
        </authorList>
    </citation>
    <scope>NUCLEOTIDE SEQUENCE [LARGE SCALE GENOMIC DNA]</scope>
</reference>
<proteinExistence type="inferred from homology"/>
<organism evidence="9 10">
    <name type="scientific">Vibrio phage JSF7</name>
    <dbReference type="NCBI Taxonomy" id="1292086"/>
    <lineage>
        <taxon>Viruses</taxon>
        <taxon>Duplodnaviria</taxon>
        <taxon>Heunggongvirae</taxon>
        <taxon>Uroviricota</taxon>
        <taxon>Caudoviricetes</taxon>
        <taxon>Autographivirales</taxon>
        <taxon>Tawavirus</taxon>
        <taxon>Tawavirus JSF7</taxon>
    </lineage>
</organism>
<keyword evidence="6" id="KW-0804">Transcription</keyword>
<feature type="domain" description="DNA-directed RNA polymerase C-terminal" evidence="8">
    <location>
        <begin position="464"/>
        <end position="649"/>
    </location>
</feature>
<dbReference type="InterPro" id="IPR046950">
    <property type="entry name" value="DNA-dir_Rpol_C_phage-type"/>
</dbReference>
<evidence type="ECO:0000313" key="10">
    <source>
        <dbReference type="Proteomes" id="UP000225149"/>
    </source>
</evidence>